<dbReference type="PANTHER" id="PTHR43124">
    <property type="entry name" value="PURINE EFFLUX PUMP PBUE"/>
    <property type="match status" value="1"/>
</dbReference>
<gene>
    <name evidence="8" type="ORF">GCM10009125_15460</name>
</gene>
<organism evidence="8 9">
    <name type="scientific">Castellaniella daejeonensis</name>
    <dbReference type="NCBI Taxonomy" id="659013"/>
    <lineage>
        <taxon>Bacteria</taxon>
        <taxon>Pseudomonadati</taxon>
        <taxon>Pseudomonadota</taxon>
        <taxon>Betaproteobacteria</taxon>
        <taxon>Burkholderiales</taxon>
        <taxon>Alcaligenaceae</taxon>
        <taxon>Castellaniella</taxon>
    </lineage>
</organism>
<evidence type="ECO:0000256" key="3">
    <source>
        <dbReference type="ARBA" id="ARBA00022692"/>
    </source>
</evidence>
<feature type="transmembrane region" description="Helical" evidence="6">
    <location>
        <begin position="193"/>
        <end position="214"/>
    </location>
</feature>
<keyword evidence="2" id="KW-1003">Cell membrane</keyword>
<evidence type="ECO:0000313" key="8">
    <source>
        <dbReference type="EMBL" id="GAA0227384.1"/>
    </source>
</evidence>
<evidence type="ECO:0000256" key="1">
    <source>
        <dbReference type="ARBA" id="ARBA00004651"/>
    </source>
</evidence>
<dbReference type="Pfam" id="PF07690">
    <property type="entry name" value="MFS_1"/>
    <property type="match status" value="1"/>
</dbReference>
<proteinExistence type="predicted"/>
<feature type="transmembrane region" description="Helical" evidence="6">
    <location>
        <begin position="128"/>
        <end position="150"/>
    </location>
</feature>
<feature type="transmembrane region" description="Helical" evidence="6">
    <location>
        <begin position="386"/>
        <end position="405"/>
    </location>
</feature>
<feature type="transmembrane region" description="Helical" evidence="6">
    <location>
        <begin position="162"/>
        <end position="187"/>
    </location>
</feature>
<feature type="transmembrane region" description="Helical" evidence="6">
    <location>
        <begin position="359"/>
        <end position="380"/>
    </location>
</feature>
<keyword evidence="4 6" id="KW-1133">Transmembrane helix</keyword>
<evidence type="ECO:0000256" key="2">
    <source>
        <dbReference type="ARBA" id="ARBA00022475"/>
    </source>
</evidence>
<reference evidence="8 9" key="1">
    <citation type="journal article" date="2019" name="Int. J. Syst. Evol. Microbiol.">
        <title>The Global Catalogue of Microorganisms (GCM) 10K type strain sequencing project: providing services to taxonomists for standard genome sequencing and annotation.</title>
        <authorList>
            <consortium name="The Broad Institute Genomics Platform"/>
            <consortium name="The Broad Institute Genome Sequencing Center for Infectious Disease"/>
            <person name="Wu L."/>
            <person name="Ma J."/>
        </authorList>
    </citation>
    <scope>NUCLEOTIDE SEQUENCE [LARGE SCALE GENOMIC DNA]</scope>
    <source>
        <strain evidence="8 9">JCM 16240</strain>
    </source>
</reference>
<dbReference type="EMBL" id="BAAAFN010000011">
    <property type="protein sequence ID" value="GAA0227384.1"/>
    <property type="molecule type" value="Genomic_DNA"/>
</dbReference>
<evidence type="ECO:0000256" key="4">
    <source>
        <dbReference type="ARBA" id="ARBA00022989"/>
    </source>
</evidence>
<dbReference type="Gene3D" id="1.20.1250.20">
    <property type="entry name" value="MFS general substrate transporter like domains"/>
    <property type="match status" value="1"/>
</dbReference>
<dbReference type="Proteomes" id="UP001501176">
    <property type="component" value="Unassembled WGS sequence"/>
</dbReference>
<feature type="domain" description="Major facilitator superfamily (MFS) profile" evidence="7">
    <location>
        <begin position="33"/>
        <end position="411"/>
    </location>
</feature>
<feature type="transmembrane region" description="Helical" evidence="6">
    <location>
        <begin position="234"/>
        <end position="255"/>
    </location>
</feature>
<dbReference type="InterPro" id="IPR020846">
    <property type="entry name" value="MFS_dom"/>
</dbReference>
<dbReference type="InterPro" id="IPR050189">
    <property type="entry name" value="MFS_Efflux_Transporters"/>
</dbReference>
<keyword evidence="9" id="KW-1185">Reference proteome</keyword>
<feature type="transmembrane region" description="Helical" evidence="6">
    <location>
        <begin position="322"/>
        <end position="347"/>
    </location>
</feature>
<feature type="transmembrane region" description="Helical" evidence="6">
    <location>
        <begin position="261"/>
        <end position="284"/>
    </location>
</feature>
<evidence type="ECO:0000259" key="7">
    <source>
        <dbReference type="PROSITE" id="PS50850"/>
    </source>
</evidence>
<feature type="transmembrane region" description="Helical" evidence="6">
    <location>
        <begin position="71"/>
        <end position="91"/>
    </location>
</feature>
<dbReference type="CDD" id="cd17324">
    <property type="entry name" value="MFS_NepI_like"/>
    <property type="match status" value="1"/>
</dbReference>
<evidence type="ECO:0000256" key="5">
    <source>
        <dbReference type="ARBA" id="ARBA00023136"/>
    </source>
</evidence>
<sequence length="419" mass="42523">MTGGSAGIGTAIAQKADSLDAEAAGGPTGRTVAYWGAVVSMMLGVFGLVTAEFLPISLLTPMAADLGITESLAGQAISTTAILAFAASLLVSSFTRALNRRHVMMGLSALLVVSNLLVAYAPGYLALLLGRMLLGAALGGFWAMSTAIVMRLVPEPLVPRGLSIMVSGVAAATIFAAPVGSYLGAVIGWRPVFLLAAGLGVLALAVQFFTLPSLEPRGHGSLSTLLRVARRPRVAAGLLAVLLVFSGHFALFTYVRPFLENVTGVAIASVSAMLLGFGVANYAGTYFGGFMLERNMRLTMALPPLAIGAIGIVLSSTTGAPWLVGALIAVWGFAFGTVPVAWSNWVAQTIPDEPESGGGLLVAAIQVAIALGAGGGGMVLSLGGASGVFGLGGMTLITAALLISLRVRQQPEPAASCQA</sequence>
<feature type="transmembrane region" description="Helical" evidence="6">
    <location>
        <begin position="32"/>
        <end position="51"/>
    </location>
</feature>
<dbReference type="SUPFAM" id="SSF103473">
    <property type="entry name" value="MFS general substrate transporter"/>
    <property type="match status" value="1"/>
</dbReference>
<keyword evidence="5 6" id="KW-0472">Membrane</keyword>
<dbReference type="InterPro" id="IPR036259">
    <property type="entry name" value="MFS_trans_sf"/>
</dbReference>
<dbReference type="PROSITE" id="PS50850">
    <property type="entry name" value="MFS"/>
    <property type="match status" value="1"/>
</dbReference>
<dbReference type="InterPro" id="IPR011701">
    <property type="entry name" value="MFS"/>
</dbReference>
<feature type="transmembrane region" description="Helical" evidence="6">
    <location>
        <begin position="296"/>
        <end position="316"/>
    </location>
</feature>
<dbReference type="PANTHER" id="PTHR43124:SF5">
    <property type="entry name" value="PURINE RIBONUCLEOSIDE EFFLUX PUMP NEPI"/>
    <property type="match status" value="1"/>
</dbReference>
<evidence type="ECO:0000256" key="6">
    <source>
        <dbReference type="SAM" id="Phobius"/>
    </source>
</evidence>
<protein>
    <submittedName>
        <fullName evidence="8">MFS transporter</fullName>
    </submittedName>
</protein>
<comment type="subcellular location">
    <subcellularLocation>
        <location evidence="1">Cell membrane</location>
        <topology evidence="1">Multi-pass membrane protein</topology>
    </subcellularLocation>
</comment>
<feature type="transmembrane region" description="Helical" evidence="6">
    <location>
        <begin position="103"/>
        <end position="122"/>
    </location>
</feature>
<name>A0ABN0TQ98_9BURK</name>
<comment type="caution">
    <text evidence="8">The sequence shown here is derived from an EMBL/GenBank/DDBJ whole genome shotgun (WGS) entry which is preliminary data.</text>
</comment>
<evidence type="ECO:0000313" key="9">
    <source>
        <dbReference type="Proteomes" id="UP001501176"/>
    </source>
</evidence>
<keyword evidence="3 6" id="KW-0812">Transmembrane</keyword>
<accession>A0ABN0TQ98</accession>